<keyword evidence="3" id="KW-1185">Reference proteome</keyword>
<evidence type="ECO:0000313" key="3">
    <source>
        <dbReference type="Proteomes" id="UP001219518"/>
    </source>
</evidence>
<keyword evidence="1" id="KW-0732">Signal</keyword>
<organism evidence="2 3">
    <name type="scientific">Frankliniella fusca</name>
    <dbReference type="NCBI Taxonomy" id="407009"/>
    <lineage>
        <taxon>Eukaryota</taxon>
        <taxon>Metazoa</taxon>
        <taxon>Ecdysozoa</taxon>
        <taxon>Arthropoda</taxon>
        <taxon>Hexapoda</taxon>
        <taxon>Insecta</taxon>
        <taxon>Pterygota</taxon>
        <taxon>Neoptera</taxon>
        <taxon>Paraneoptera</taxon>
        <taxon>Thysanoptera</taxon>
        <taxon>Terebrantia</taxon>
        <taxon>Thripoidea</taxon>
        <taxon>Thripidae</taxon>
        <taxon>Frankliniella</taxon>
    </lineage>
</organism>
<sequence length="92" mass="10605">MIYLLVLFLHVACGKTIHSFAGPYTVYADRFYNSEKEECPWKWYLRVTHFNPQKPSELQIITGNITGPDAPAITDKSYTISSKIQIDCRSEF</sequence>
<dbReference type="Proteomes" id="UP001219518">
    <property type="component" value="Unassembled WGS sequence"/>
</dbReference>
<accession>A0AAE1H613</accession>
<name>A0AAE1H613_9NEOP</name>
<proteinExistence type="predicted"/>
<dbReference type="EMBL" id="JAHWGI010000376">
    <property type="protein sequence ID" value="KAK3914355.1"/>
    <property type="molecule type" value="Genomic_DNA"/>
</dbReference>
<comment type="caution">
    <text evidence="2">The sequence shown here is derived from an EMBL/GenBank/DDBJ whole genome shotgun (WGS) entry which is preliminary data.</text>
</comment>
<reference evidence="2" key="1">
    <citation type="submission" date="2021-07" db="EMBL/GenBank/DDBJ databases">
        <authorList>
            <person name="Catto M.A."/>
            <person name="Jacobson A."/>
            <person name="Kennedy G."/>
            <person name="Labadie P."/>
            <person name="Hunt B.G."/>
            <person name="Srinivasan R."/>
        </authorList>
    </citation>
    <scope>NUCLEOTIDE SEQUENCE</scope>
    <source>
        <strain evidence="2">PL_HMW_Pooled</strain>
        <tissue evidence="2">Head</tissue>
    </source>
</reference>
<feature type="chain" id="PRO_5042156278" evidence="1">
    <location>
        <begin position="17"/>
        <end position="92"/>
    </location>
</feature>
<evidence type="ECO:0000313" key="2">
    <source>
        <dbReference type="EMBL" id="KAK3914355.1"/>
    </source>
</evidence>
<evidence type="ECO:0000256" key="1">
    <source>
        <dbReference type="SAM" id="SignalP"/>
    </source>
</evidence>
<feature type="signal peptide" evidence="1">
    <location>
        <begin position="1"/>
        <end position="16"/>
    </location>
</feature>
<gene>
    <name evidence="2" type="ORF">KUF71_023756</name>
</gene>
<protein>
    <submittedName>
        <fullName evidence="2">Glycosyltransferase family 92 protein</fullName>
    </submittedName>
</protein>
<dbReference type="AlphaFoldDB" id="A0AAE1H613"/>
<reference evidence="2" key="2">
    <citation type="journal article" date="2023" name="BMC Genomics">
        <title>Pest status, molecular evolution, and epigenetic factors derived from the genome assembly of Frankliniella fusca, a thysanopteran phytovirus vector.</title>
        <authorList>
            <person name="Catto M.A."/>
            <person name="Labadie P.E."/>
            <person name="Jacobson A.L."/>
            <person name="Kennedy G.G."/>
            <person name="Srinivasan R."/>
            <person name="Hunt B.G."/>
        </authorList>
    </citation>
    <scope>NUCLEOTIDE SEQUENCE</scope>
    <source>
        <strain evidence="2">PL_HMW_Pooled</strain>
    </source>
</reference>